<comment type="caution">
    <text evidence="2">The sequence shown here is derived from an EMBL/GenBank/DDBJ whole genome shotgun (WGS) entry which is preliminary data.</text>
</comment>
<evidence type="ECO:0000313" key="2">
    <source>
        <dbReference type="EMBL" id="CDH52489.1"/>
    </source>
</evidence>
<dbReference type="VEuPathDB" id="FungiDB:LCOR_03954.1"/>
<evidence type="ECO:0000256" key="1">
    <source>
        <dbReference type="SAM" id="Phobius"/>
    </source>
</evidence>
<sequence>MYDMNLEYLLIVLLHRTYKKNEEDIWNMIAQNKNERENASTKYLTNSIRMLNAFAEEGSDVLIADLHRSKRRAYAKEESEGRIKFGCRPLLLYVQPTIDILPAFLFIPFPHWTLYITAFLFIENPILLKELHSALNKETALF</sequence>
<dbReference type="Proteomes" id="UP000027586">
    <property type="component" value="Unassembled WGS sequence"/>
</dbReference>
<feature type="transmembrane region" description="Helical" evidence="1">
    <location>
        <begin position="100"/>
        <end position="122"/>
    </location>
</feature>
<keyword evidence="1" id="KW-0472">Membrane</keyword>
<reference evidence="2" key="1">
    <citation type="submission" date="2013-08" db="EMBL/GenBank/DDBJ databases">
        <title>Gene expansion shapes genome architecture in the human pathogen Lichtheimia corymbifera: an evolutionary genomics analysis in the ancient terrestrial Mucorales (Mucoromycotina).</title>
        <authorList>
            <person name="Schwartze V.U."/>
            <person name="Winter S."/>
            <person name="Shelest E."/>
            <person name="Marcet-Houben M."/>
            <person name="Horn F."/>
            <person name="Wehner S."/>
            <person name="Hoffmann K."/>
            <person name="Riege K."/>
            <person name="Sammeth M."/>
            <person name="Nowrousian M."/>
            <person name="Valiante V."/>
            <person name="Linde J."/>
            <person name="Jacobsen I.D."/>
            <person name="Marz M."/>
            <person name="Brakhage A.A."/>
            <person name="Gabaldon T."/>
            <person name="Bocker S."/>
            <person name="Voigt K."/>
        </authorList>
    </citation>
    <scope>NUCLEOTIDE SEQUENCE [LARGE SCALE GENOMIC DNA]</scope>
    <source>
        <strain evidence="2">FSU 9682</strain>
    </source>
</reference>
<accession>A0A068RR68</accession>
<dbReference type="OrthoDB" id="2267950at2759"/>
<organism evidence="2 3">
    <name type="scientific">Lichtheimia corymbifera JMRC:FSU:9682</name>
    <dbReference type="NCBI Taxonomy" id="1263082"/>
    <lineage>
        <taxon>Eukaryota</taxon>
        <taxon>Fungi</taxon>
        <taxon>Fungi incertae sedis</taxon>
        <taxon>Mucoromycota</taxon>
        <taxon>Mucoromycotina</taxon>
        <taxon>Mucoromycetes</taxon>
        <taxon>Mucorales</taxon>
        <taxon>Lichtheimiaceae</taxon>
        <taxon>Lichtheimia</taxon>
    </lineage>
</organism>
<keyword evidence="1" id="KW-0812">Transmembrane</keyword>
<gene>
    <name evidence="2" type="ORF">LCOR_03954.1</name>
</gene>
<keyword evidence="3" id="KW-1185">Reference proteome</keyword>
<protein>
    <submittedName>
        <fullName evidence="2">Uncharacterized protein</fullName>
    </submittedName>
</protein>
<proteinExistence type="predicted"/>
<evidence type="ECO:0000313" key="3">
    <source>
        <dbReference type="Proteomes" id="UP000027586"/>
    </source>
</evidence>
<dbReference type="AlphaFoldDB" id="A0A068RR68"/>
<keyword evidence="1" id="KW-1133">Transmembrane helix</keyword>
<dbReference type="EMBL" id="CBTN010000013">
    <property type="protein sequence ID" value="CDH52489.1"/>
    <property type="molecule type" value="Genomic_DNA"/>
</dbReference>
<name>A0A068RR68_9FUNG</name>